<protein>
    <recommendedName>
        <fullName evidence="1">AB hydrolase-1 domain-containing protein</fullName>
    </recommendedName>
</protein>
<reference evidence="2 3" key="1">
    <citation type="submission" date="2017-06" db="EMBL/GenBank/DDBJ databases">
        <title>Ant-infecting Ophiocordyceps genomes reveal a high diversity of potential behavioral manipulation genes and a possible major role for enterotoxins.</title>
        <authorList>
            <person name="De Bekker C."/>
            <person name="Evans H.C."/>
            <person name="Brachmann A."/>
            <person name="Hughes D.P."/>
        </authorList>
    </citation>
    <scope>NUCLEOTIDE SEQUENCE [LARGE SCALE GENOMIC DNA]</scope>
    <source>
        <strain evidence="2 3">1348a</strain>
    </source>
</reference>
<dbReference type="Gene3D" id="3.40.50.1820">
    <property type="entry name" value="alpha/beta hydrolase"/>
    <property type="match status" value="1"/>
</dbReference>
<proteinExistence type="predicted"/>
<dbReference type="AlphaFoldDB" id="A0A2C5ZSJ9"/>
<evidence type="ECO:0000259" key="1">
    <source>
        <dbReference type="Pfam" id="PF00561"/>
    </source>
</evidence>
<keyword evidence="3" id="KW-1185">Reference proteome</keyword>
<dbReference type="InterPro" id="IPR029058">
    <property type="entry name" value="AB_hydrolase_fold"/>
</dbReference>
<comment type="caution">
    <text evidence="2">The sequence shown here is derived from an EMBL/GenBank/DDBJ whole genome shotgun (WGS) entry which is preliminary data.</text>
</comment>
<evidence type="ECO:0000313" key="3">
    <source>
        <dbReference type="Proteomes" id="UP000224854"/>
    </source>
</evidence>
<dbReference type="EMBL" id="NJEU01000034">
    <property type="protein sequence ID" value="PHH82966.1"/>
    <property type="molecule type" value="Genomic_DNA"/>
</dbReference>
<name>A0A2C5ZSJ9_9HYPO</name>
<gene>
    <name evidence="2" type="ORF">CDD82_4184</name>
</gene>
<organism evidence="2 3">
    <name type="scientific">Ophiocordyceps australis</name>
    <dbReference type="NCBI Taxonomy" id="1399860"/>
    <lineage>
        <taxon>Eukaryota</taxon>
        <taxon>Fungi</taxon>
        <taxon>Dikarya</taxon>
        <taxon>Ascomycota</taxon>
        <taxon>Pezizomycotina</taxon>
        <taxon>Sordariomycetes</taxon>
        <taxon>Hypocreomycetidae</taxon>
        <taxon>Hypocreales</taxon>
        <taxon>Ophiocordycipitaceae</taxon>
        <taxon>Ophiocordyceps</taxon>
    </lineage>
</organism>
<dbReference type="InterPro" id="IPR000073">
    <property type="entry name" value="AB_hydrolase_1"/>
</dbReference>
<dbReference type="Pfam" id="PF00561">
    <property type="entry name" value="Abhydrolase_1"/>
    <property type="match status" value="1"/>
</dbReference>
<dbReference type="OrthoDB" id="408373at2759"/>
<feature type="domain" description="AB hydrolase-1" evidence="1">
    <location>
        <begin position="92"/>
        <end position="363"/>
    </location>
</feature>
<dbReference type="PANTHER" id="PTHR43689">
    <property type="entry name" value="HYDROLASE"/>
    <property type="match status" value="1"/>
</dbReference>
<dbReference type="SUPFAM" id="SSF53474">
    <property type="entry name" value="alpha/beta-Hydrolases"/>
    <property type="match status" value="1"/>
</dbReference>
<dbReference type="PANTHER" id="PTHR43689:SF8">
    <property type="entry name" value="ALPHA_BETA-HYDROLASES SUPERFAMILY PROTEIN"/>
    <property type="match status" value="1"/>
</dbReference>
<evidence type="ECO:0000313" key="2">
    <source>
        <dbReference type="EMBL" id="PHH82966.1"/>
    </source>
</evidence>
<sequence>MLEFQSLSKTFGPTHVAFFLTTATCLSLYINTRLTLQNVSQAEKCISANTRHVAATGDSPYPLDVMPGGRTVESEYGTIQVFEWGPQDGQKVLLIHGVSTPCLALRDMAREFEALGCRVMLFDLFGRGFSDAPRDIPYDDRLYTTQILLALASSPLAWTGDDAFHLVGYSLGGAIAAGFVAYRPNIARSLTLVCPGGLIRPHHVSLKSRFLYSRGILPSCLMNAIVRYRLKPHQGKTSADIPVADDLDLDVPFDNVKLLPNVKVGDVVTWQLRHNQGFPQAYRSTMGNSPIYGQHSKGWTRLAQHLKDRQGGARMPGLTNGRVCLILAKNDPIVIAQEWIEDCKALFGERGVRYHVLDGGHDIGISRGKLVANTAIKTWSEPFQLDNGLD</sequence>
<dbReference type="Proteomes" id="UP000224854">
    <property type="component" value="Unassembled WGS sequence"/>
</dbReference>
<accession>A0A2C5ZSJ9</accession>